<dbReference type="EMBL" id="JBHSBV010000007">
    <property type="protein sequence ID" value="MFC4202920.1"/>
    <property type="molecule type" value="Genomic_DNA"/>
</dbReference>
<dbReference type="InterPro" id="IPR003673">
    <property type="entry name" value="CoA-Trfase_fam_III"/>
</dbReference>
<keyword evidence="2" id="KW-1185">Reference proteome</keyword>
<evidence type="ECO:0000313" key="2">
    <source>
        <dbReference type="Proteomes" id="UP001595848"/>
    </source>
</evidence>
<dbReference type="Proteomes" id="UP001595848">
    <property type="component" value="Unassembled WGS sequence"/>
</dbReference>
<keyword evidence="1" id="KW-0808">Transferase</keyword>
<dbReference type="Pfam" id="PF02515">
    <property type="entry name" value="CoA_transf_3"/>
    <property type="match status" value="1"/>
</dbReference>
<gene>
    <name evidence="1" type="ORF">ACFOY1_18370</name>
</gene>
<accession>A0ABV8P146</accession>
<comment type="caution">
    <text evidence="1">The sequence shown here is derived from an EMBL/GenBank/DDBJ whole genome shotgun (WGS) entry which is preliminary data.</text>
</comment>
<dbReference type="PANTHER" id="PTHR48207:SF3">
    <property type="entry name" value="SUCCINATE--HYDROXYMETHYLGLUTARATE COA-TRANSFERASE"/>
    <property type="match status" value="1"/>
</dbReference>
<dbReference type="InterPro" id="IPR050483">
    <property type="entry name" value="CoA-transferase_III_domain"/>
</dbReference>
<dbReference type="PANTHER" id="PTHR48207">
    <property type="entry name" value="SUCCINATE--HYDROXYMETHYLGLUTARATE COA-TRANSFERASE"/>
    <property type="match status" value="1"/>
</dbReference>
<dbReference type="RefSeq" id="WP_217965346.1">
    <property type="nucleotide sequence ID" value="NZ_JAHTBN010000006.1"/>
</dbReference>
<dbReference type="GO" id="GO:0016740">
    <property type="term" value="F:transferase activity"/>
    <property type="evidence" value="ECO:0007669"/>
    <property type="project" value="UniProtKB-KW"/>
</dbReference>
<evidence type="ECO:0000313" key="1">
    <source>
        <dbReference type="EMBL" id="MFC4202920.1"/>
    </source>
</evidence>
<reference evidence="2" key="1">
    <citation type="journal article" date="2019" name="Int. J. Syst. Evol. Microbiol.">
        <title>The Global Catalogue of Microorganisms (GCM) 10K type strain sequencing project: providing services to taxonomists for standard genome sequencing and annotation.</title>
        <authorList>
            <consortium name="The Broad Institute Genomics Platform"/>
            <consortium name="The Broad Institute Genome Sequencing Center for Infectious Disease"/>
            <person name="Wu L."/>
            <person name="Ma J."/>
        </authorList>
    </citation>
    <scope>NUCLEOTIDE SEQUENCE [LARGE SCALE GENOMIC DNA]</scope>
    <source>
        <strain evidence="2">LMG 24813</strain>
    </source>
</reference>
<protein>
    <submittedName>
        <fullName evidence="1">CaiB/BaiF CoA transferase family protein</fullName>
    </submittedName>
</protein>
<organism evidence="1 2">
    <name type="scientific">Candidimonas humi</name>
    <dbReference type="NCBI Taxonomy" id="683355"/>
    <lineage>
        <taxon>Bacteria</taxon>
        <taxon>Pseudomonadati</taxon>
        <taxon>Pseudomonadota</taxon>
        <taxon>Betaproteobacteria</taxon>
        <taxon>Burkholderiales</taxon>
        <taxon>Alcaligenaceae</taxon>
        <taxon>Candidimonas</taxon>
    </lineage>
</organism>
<sequence length="398" mass="42664">MPNKPLTGIKVVDFTRVLAGPYCAMLLADLGADVVKVEMPGSGDAIRRQGPPFFHGNGMTYLAANRNKRSLGLNLKADRGNAIARRLCMAADVVIENFRPDVMPRLGLGYDELSQSNPRLIYASISGFGATGPDSVTGGFDLTVQALGGYMSVTGAADGRPIKLGTSAFDLIAGMNCQAAIMAALLQRISTGRGQKVETSLLEGQVVFLADQALDYLMHGTLPRKHGAAHANRVPCKVFRAADGWLLIDASRQDRFVALLGILGRSKLADDTRFADALARSRNAEALYEMLDAAIASRTCSELRGELDADAVPCTRINDIEAALAHCRATQRDMIHIVRHPVYGELPQVGSAASYSAFDIHAGWTAPPLPGEHSAEVLRDWLGISQNEVDVLAADRII</sequence>
<proteinExistence type="predicted"/>
<name>A0ABV8P146_9BURK</name>